<dbReference type="SUPFAM" id="SSF52540">
    <property type="entry name" value="P-loop containing nucleoside triphosphate hydrolases"/>
    <property type="match status" value="2"/>
</dbReference>
<dbReference type="InterPro" id="IPR027417">
    <property type="entry name" value="P-loop_NTPase"/>
</dbReference>
<dbReference type="EMBL" id="CP066681">
    <property type="protein sequence ID" value="QQG36136.1"/>
    <property type="molecule type" value="Genomic_DNA"/>
</dbReference>
<feature type="region of interest" description="Disordered" evidence="4">
    <location>
        <begin position="800"/>
        <end position="825"/>
    </location>
</feature>
<sequence>MTADSSSPLDNLRQHIQAGEPLQMFPDDDQDEKILEQMRIRFLQRLVENTPPTSKLAYKICSAIEQDHISLPGLIEVFPVKSAEDKSRQKRANRKMKEIREEIKMHRKELADLTESRKGMPKGATDGLDDAIDDHKDEIEELEGKLDTLEKTKERKPLYPATTKPDDPRVVREQDWTVMKEWLAAEIKREPLIDDDGLFRNLEKLCGYLDLKGDEKKLMGLAVCAHEDMDLGMFINHLASHKARETFDIMGRMIDMPRARISDMLELTAPLPMKGLVFPETGMDDHHEGEDSHIPSVDTMLVMLLRQPDMTIEKLTSRLIGDPVTTELDWDKDFSYLGARGEHMLAVLKGGIAAREKGVNILLWGLPDTGKTEAVKALAKKAGVHLYLVGERDDSGAEPSRQSRIRSALLAQALLADKQHAVILFDEMEDLLPSANTSIFAEPGDDKPSGASKVFLNRLLENNLTPTLWTANDPGRFHTAVRRRFRYSVEFDIPPVAVRQSLWQSISARHDFEMSAAEALALAKKYKAPPGMINTAVRNAVISGNRDSLSLSLSASAELVYGDRQTIVIRDRVPDNYDLRLLNARIEKASMNIQELSGRIKEMGHLDFKMILYGPSGTGKSGYAAYLAQALDLEPMLRNASEFLDKYQGETEKKIAAAFKEAEEGRKLFILDEGDVYVQDRTQLEHQWQISQVNEMLTRIEEHPYPVLLTTNLYDNIDPAAKRRFTFKIHCQNMTPVQARLAFGIFFGKEAPPSVAEVNYLAPADFSAVKNQIRFMDGDTMSAEQILELLKVEAKERQVKKPSGYSGSENGIGFHRRETPKPGIA</sequence>
<dbReference type="GO" id="GO:0005524">
    <property type="term" value="F:ATP binding"/>
    <property type="evidence" value="ECO:0007669"/>
    <property type="project" value="UniProtKB-KW"/>
</dbReference>
<dbReference type="Proteomes" id="UP000595362">
    <property type="component" value="Chromosome"/>
</dbReference>
<evidence type="ECO:0000256" key="1">
    <source>
        <dbReference type="ARBA" id="ARBA00022741"/>
    </source>
</evidence>
<name>A0A7T5UGQ1_9BACT</name>
<reference evidence="6 7" key="1">
    <citation type="submission" date="2020-07" db="EMBL/GenBank/DDBJ databases">
        <title>Huge and variable diversity of episymbiotic CPR bacteria and DPANN archaea in groundwater ecosystems.</title>
        <authorList>
            <person name="He C.Y."/>
            <person name="Keren R."/>
            <person name="Whittaker M."/>
            <person name="Farag I.F."/>
            <person name="Doudna J."/>
            <person name="Cate J.H.D."/>
            <person name="Banfield J.F."/>
        </authorList>
    </citation>
    <scope>NUCLEOTIDE SEQUENCE [LARGE SCALE GENOMIC DNA]</scope>
    <source>
        <strain evidence="6">NC_groundwater_70_Ag_B-0.1um_54_66</strain>
    </source>
</reference>
<dbReference type="GO" id="GO:0016887">
    <property type="term" value="F:ATP hydrolysis activity"/>
    <property type="evidence" value="ECO:0007669"/>
    <property type="project" value="InterPro"/>
</dbReference>
<dbReference type="CDD" id="cd19481">
    <property type="entry name" value="RecA-like_protease"/>
    <property type="match status" value="1"/>
</dbReference>
<proteinExistence type="predicted"/>
<feature type="domain" description="AAA+ ATPase" evidence="5">
    <location>
        <begin position="606"/>
        <end position="735"/>
    </location>
</feature>
<protein>
    <submittedName>
        <fullName evidence="6">AAA family ATPase</fullName>
    </submittedName>
</protein>
<dbReference type="PANTHER" id="PTHR23077">
    <property type="entry name" value="AAA-FAMILY ATPASE"/>
    <property type="match status" value="1"/>
</dbReference>
<feature type="domain" description="AAA+ ATPase" evidence="5">
    <location>
        <begin position="357"/>
        <end position="495"/>
    </location>
</feature>
<dbReference type="InterPro" id="IPR003959">
    <property type="entry name" value="ATPase_AAA_core"/>
</dbReference>
<evidence type="ECO:0000259" key="5">
    <source>
        <dbReference type="SMART" id="SM00382"/>
    </source>
</evidence>
<keyword evidence="3" id="KW-0175">Coiled coil</keyword>
<dbReference type="Gene3D" id="3.40.50.300">
    <property type="entry name" value="P-loop containing nucleotide triphosphate hydrolases"/>
    <property type="match status" value="2"/>
</dbReference>
<feature type="coiled-coil region" evidence="3">
    <location>
        <begin position="82"/>
        <end position="152"/>
    </location>
</feature>
<accession>A0A7T5UGQ1</accession>
<evidence type="ECO:0000256" key="3">
    <source>
        <dbReference type="SAM" id="Coils"/>
    </source>
</evidence>
<organism evidence="6 7">
    <name type="scientific">Micavibrio aeruginosavorus</name>
    <dbReference type="NCBI Taxonomy" id="349221"/>
    <lineage>
        <taxon>Bacteria</taxon>
        <taxon>Pseudomonadati</taxon>
        <taxon>Bdellovibrionota</taxon>
        <taxon>Bdellovibrionia</taxon>
        <taxon>Bdellovibrionales</taxon>
        <taxon>Pseudobdellovibrionaceae</taxon>
        <taxon>Micavibrio</taxon>
    </lineage>
</organism>
<keyword evidence="1" id="KW-0547">Nucleotide-binding</keyword>
<evidence type="ECO:0000313" key="6">
    <source>
        <dbReference type="EMBL" id="QQG36136.1"/>
    </source>
</evidence>
<dbReference type="CDD" id="cd00009">
    <property type="entry name" value="AAA"/>
    <property type="match status" value="1"/>
</dbReference>
<dbReference type="InterPro" id="IPR003593">
    <property type="entry name" value="AAA+_ATPase"/>
</dbReference>
<dbReference type="PANTHER" id="PTHR23077:SF171">
    <property type="entry name" value="NUCLEAR VALOSIN-CONTAINING PROTEIN-LIKE"/>
    <property type="match status" value="1"/>
</dbReference>
<evidence type="ECO:0000313" key="7">
    <source>
        <dbReference type="Proteomes" id="UP000595362"/>
    </source>
</evidence>
<dbReference type="SMART" id="SM00382">
    <property type="entry name" value="AAA"/>
    <property type="match status" value="2"/>
</dbReference>
<gene>
    <name evidence="6" type="ORF">HYS17_11705</name>
</gene>
<feature type="region of interest" description="Disordered" evidence="4">
    <location>
        <begin position="1"/>
        <end position="26"/>
    </location>
</feature>
<dbReference type="InterPro" id="IPR050168">
    <property type="entry name" value="AAA_ATPase_domain"/>
</dbReference>
<dbReference type="AlphaFoldDB" id="A0A7T5UGQ1"/>
<keyword evidence="2" id="KW-0067">ATP-binding</keyword>
<feature type="compositionally biased region" description="Basic and acidic residues" evidence="4">
    <location>
        <begin position="815"/>
        <end position="825"/>
    </location>
</feature>
<evidence type="ECO:0000256" key="2">
    <source>
        <dbReference type="ARBA" id="ARBA00022840"/>
    </source>
</evidence>
<dbReference type="Pfam" id="PF00004">
    <property type="entry name" value="AAA"/>
    <property type="match status" value="2"/>
</dbReference>
<evidence type="ECO:0000256" key="4">
    <source>
        <dbReference type="SAM" id="MobiDB-lite"/>
    </source>
</evidence>